<accession>A0A382FH11</accession>
<comment type="pathway">
    <text evidence="1">Cofactor biosynthesis; (R)-pantothenate biosynthesis; (R)-pantothenate from (R)-pantoate and beta-alanine: step 1/1.</text>
</comment>
<dbReference type="PANTHER" id="PTHR21299">
    <property type="entry name" value="CYTIDYLATE KINASE/PANTOATE-BETA-ALANINE LIGASE"/>
    <property type="match status" value="1"/>
</dbReference>
<dbReference type="HAMAP" id="MF_00158">
    <property type="entry name" value="PanC"/>
    <property type="match status" value="1"/>
</dbReference>
<dbReference type="GO" id="GO:0005524">
    <property type="term" value="F:ATP binding"/>
    <property type="evidence" value="ECO:0007669"/>
    <property type="project" value="UniProtKB-KW"/>
</dbReference>
<evidence type="ECO:0000256" key="2">
    <source>
        <dbReference type="ARBA" id="ARBA00009256"/>
    </source>
</evidence>
<dbReference type="EMBL" id="UINC01049768">
    <property type="protein sequence ID" value="SVB61939.1"/>
    <property type="molecule type" value="Genomic_DNA"/>
</dbReference>
<comment type="catalytic activity">
    <reaction evidence="8">
        <text>(R)-pantoate + beta-alanine + ATP = (R)-pantothenate + AMP + diphosphate + H(+)</text>
        <dbReference type="Rhea" id="RHEA:10912"/>
        <dbReference type="ChEBI" id="CHEBI:15378"/>
        <dbReference type="ChEBI" id="CHEBI:15980"/>
        <dbReference type="ChEBI" id="CHEBI:29032"/>
        <dbReference type="ChEBI" id="CHEBI:30616"/>
        <dbReference type="ChEBI" id="CHEBI:33019"/>
        <dbReference type="ChEBI" id="CHEBI:57966"/>
        <dbReference type="ChEBI" id="CHEBI:456215"/>
        <dbReference type="EC" id="6.3.2.1"/>
    </reaction>
</comment>
<keyword evidence="4" id="KW-0436">Ligase</keyword>
<dbReference type="PANTHER" id="PTHR21299:SF1">
    <property type="entry name" value="PANTOATE--BETA-ALANINE LIGASE"/>
    <property type="match status" value="1"/>
</dbReference>
<keyword evidence="6" id="KW-0547">Nucleotide-binding</keyword>
<dbReference type="GO" id="GO:0005829">
    <property type="term" value="C:cytosol"/>
    <property type="evidence" value="ECO:0007669"/>
    <property type="project" value="TreeGrafter"/>
</dbReference>
<dbReference type="Gene3D" id="3.40.50.620">
    <property type="entry name" value="HUPs"/>
    <property type="match status" value="1"/>
</dbReference>
<dbReference type="InterPro" id="IPR014729">
    <property type="entry name" value="Rossmann-like_a/b/a_fold"/>
</dbReference>
<dbReference type="GO" id="GO:0004592">
    <property type="term" value="F:pantoate-beta-alanine ligase activity"/>
    <property type="evidence" value="ECO:0007669"/>
    <property type="project" value="UniProtKB-EC"/>
</dbReference>
<evidence type="ECO:0000256" key="3">
    <source>
        <dbReference type="ARBA" id="ARBA00012219"/>
    </source>
</evidence>
<name>A0A382FH11_9ZZZZ</name>
<comment type="similarity">
    <text evidence="2">Belongs to the pantothenate synthetase family.</text>
</comment>
<gene>
    <name evidence="9" type="ORF">METZ01_LOCUS214793</name>
</gene>
<dbReference type="SUPFAM" id="SSF52374">
    <property type="entry name" value="Nucleotidylyl transferase"/>
    <property type="match status" value="1"/>
</dbReference>
<dbReference type="InterPro" id="IPR003721">
    <property type="entry name" value="Pantoate_ligase"/>
</dbReference>
<sequence>MRVITKIHDMVEACKMVPRPLGLVPTMGSLHKGHQSLFQKARESNRSVVVSVFVNPVQFASQADFESYPRDMVKDLEFLGECGVDLVFCPSQTEMFPLGMESRVNVGGIGERIEGKFRPGHFEGVATIVCKLFNVTRADRVYFGQKDAQQNIVIKHTISDLNYDVDMFVVPTVREKDGLACSSRNASLTVMQRKKVGVIYEALLTAKKLFESGEIDAEKLRNEAERVIVLEPVISRIEYVSIADLVTLEELVTINRSALLSVALWVGGTRLIDNLILRY</sequence>
<protein>
    <recommendedName>
        <fullName evidence="3">pantoate--beta-alanine ligase (AMP-forming)</fullName>
        <ecNumber evidence="3">6.3.2.1</ecNumber>
    </recommendedName>
</protein>
<keyword evidence="5" id="KW-0566">Pantothenate biosynthesis</keyword>
<dbReference type="AlphaFoldDB" id="A0A382FH11"/>
<dbReference type="EC" id="6.3.2.1" evidence="3"/>
<dbReference type="InterPro" id="IPR042176">
    <property type="entry name" value="Pantoate_ligase_C"/>
</dbReference>
<evidence type="ECO:0000256" key="5">
    <source>
        <dbReference type="ARBA" id="ARBA00022655"/>
    </source>
</evidence>
<evidence type="ECO:0000256" key="1">
    <source>
        <dbReference type="ARBA" id="ARBA00004990"/>
    </source>
</evidence>
<proteinExistence type="inferred from homology"/>
<dbReference type="Gene3D" id="3.30.1300.10">
    <property type="entry name" value="Pantoate-beta-alanine ligase, C-terminal domain"/>
    <property type="match status" value="1"/>
</dbReference>
<evidence type="ECO:0000256" key="8">
    <source>
        <dbReference type="ARBA" id="ARBA00048258"/>
    </source>
</evidence>
<dbReference type="UniPathway" id="UPA00028">
    <property type="reaction ID" value="UER00005"/>
</dbReference>
<reference evidence="9" key="1">
    <citation type="submission" date="2018-05" db="EMBL/GenBank/DDBJ databases">
        <authorList>
            <person name="Lanie J.A."/>
            <person name="Ng W.-L."/>
            <person name="Kazmierczak K.M."/>
            <person name="Andrzejewski T.M."/>
            <person name="Davidsen T.M."/>
            <person name="Wayne K.J."/>
            <person name="Tettelin H."/>
            <person name="Glass J.I."/>
            <person name="Rusch D."/>
            <person name="Podicherti R."/>
            <person name="Tsui H.-C.T."/>
            <person name="Winkler M.E."/>
        </authorList>
    </citation>
    <scope>NUCLEOTIDE SEQUENCE</scope>
</reference>
<dbReference type="NCBIfam" id="TIGR00018">
    <property type="entry name" value="panC"/>
    <property type="match status" value="1"/>
</dbReference>
<dbReference type="Pfam" id="PF02569">
    <property type="entry name" value="Pantoate_ligase"/>
    <property type="match status" value="1"/>
</dbReference>
<evidence type="ECO:0000313" key="9">
    <source>
        <dbReference type="EMBL" id="SVB61939.1"/>
    </source>
</evidence>
<dbReference type="GO" id="GO:0015940">
    <property type="term" value="P:pantothenate biosynthetic process"/>
    <property type="evidence" value="ECO:0007669"/>
    <property type="project" value="UniProtKB-UniPathway"/>
</dbReference>
<organism evidence="9">
    <name type="scientific">marine metagenome</name>
    <dbReference type="NCBI Taxonomy" id="408172"/>
    <lineage>
        <taxon>unclassified sequences</taxon>
        <taxon>metagenomes</taxon>
        <taxon>ecological metagenomes</taxon>
    </lineage>
</organism>
<keyword evidence="7" id="KW-0067">ATP-binding</keyword>
<evidence type="ECO:0000256" key="4">
    <source>
        <dbReference type="ARBA" id="ARBA00022598"/>
    </source>
</evidence>
<evidence type="ECO:0000256" key="6">
    <source>
        <dbReference type="ARBA" id="ARBA00022741"/>
    </source>
</evidence>
<evidence type="ECO:0000256" key="7">
    <source>
        <dbReference type="ARBA" id="ARBA00022840"/>
    </source>
</evidence>